<dbReference type="Proteomes" id="UP000008810">
    <property type="component" value="Chromosome 2"/>
</dbReference>
<reference evidence="1 2" key="1">
    <citation type="journal article" date="2010" name="Nature">
        <title>Genome sequencing and analysis of the model grass Brachypodium distachyon.</title>
        <authorList>
            <consortium name="International Brachypodium Initiative"/>
        </authorList>
    </citation>
    <scope>NUCLEOTIDE SEQUENCE [LARGE SCALE GENOMIC DNA]</scope>
    <source>
        <strain evidence="1 2">Bd21</strain>
    </source>
</reference>
<evidence type="ECO:0000313" key="1">
    <source>
        <dbReference type="EMBL" id="PNT73581.1"/>
    </source>
</evidence>
<protein>
    <submittedName>
        <fullName evidence="1 2">Uncharacterized protein</fullName>
    </submittedName>
</protein>
<dbReference type="Gramene" id="PNT73581">
    <property type="protein sequence ID" value="PNT73581"/>
    <property type="gene ID" value="BRADI_2g60515v3"/>
</dbReference>
<reference evidence="2" key="3">
    <citation type="submission" date="2018-08" db="UniProtKB">
        <authorList>
            <consortium name="EnsemblPlants"/>
        </authorList>
    </citation>
    <scope>IDENTIFICATION</scope>
    <source>
        <strain evidence="2">cv. Bd21</strain>
    </source>
</reference>
<reference evidence="1" key="2">
    <citation type="submission" date="2017-06" db="EMBL/GenBank/DDBJ databases">
        <title>WGS assembly of Brachypodium distachyon.</title>
        <authorList>
            <consortium name="The International Brachypodium Initiative"/>
            <person name="Lucas S."/>
            <person name="Harmon-Smith M."/>
            <person name="Lail K."/>
            <person name="Tice H."/>
            <person name="Grimwood J."/>
            <person name="Bruce D."/>
            <person name="Barry K."/>
            <person name="Shu S."/>
            <person name="Lindquist E."/>
            <person name="Wang M."/>
            <person name="Pitluck S."/>
            <person name="Vogel J.P."/>
            <person name="Garvin D.F."/>
            <person name="Mockler T.C."/>
            <person name="Schmutz J."/>
            <person name="Rokhsar D."/>
            <person name="Bevan M.W."/>
        </authorList>
    </citation>
    <scope>NUCLEOTIDE SEQUENCE</scope>
    <source>
        <strain evidence="1">Bd21</strain>
    </source>
</reference>
<keyword evidence="3" id="KW-1185">Reference proteome</keyword>
<proteinExistence type="predicted"/>
<gene>
    <name evidence="1" type="ORF">BRADI_2g60515v3</name>
</gene>
<dbReference type="InParanoid" id="A0A2K2DH25"/>
<dbReference type="EnsemblPlants" id="PNT73581">
    <property type="protein sequence ID" value="PNT73581"/>
    <property type="gene ID" value="BRADI_2g60515v3"/>
</dbReference>
<accession>A0A2K2DH25</accession>
<sequence>MVLVQEFRIRGSTIFVGGLRQEQSSLSARNSEATLLSARNGASKPGFYGQKIQDFQNLETAPNARNSENAVADYSLDVNTEDCMLCGMDRTSVCCDCCPSA</sequence>
<dbReference type="STRING" id="15368.A0A2K2DH25"/>
<evidence type="ECO:0000313" key="3">
    <source>
        <dbReference type="Proteomes" id="UP000008810"/>
    </source>
</evidence>
<name>A0A2K2DH25_BRADI</name>
<dbReference type="EMBL" id="CM000881">
    <property type="protein sequence ID" value="PNT73581.1"/>
    <property type="molecule type" value="Genomic_DNA"/>
</dbReference>
<dbReference type="AlphaFoldDB" id="A0A2K2DH25"/>
<organism evidence="1">
    <name type="scientific">Brachypodium distachyon</name>
    <name type="common">Purple false brome</name>
    <name type="synonym">Trachynia distachya</name>
    <dbReference type="NCBI Taxonomy" id="15368"/>
    <lineage>
        <taxon>Eukaryota</taxon>
        <taxon>Viridiplantae</taxon>
        <taxon>Streptophyta</taxon>
        <taxon>Embryophyta</taxon>
        <taxon>Tracheophyta</taxon>
        <taxon>Spermatophyta</taxon>
        <taxon>Magnoliopsida</taxon>
        <taxon>Liliopsida</taxon>
        <taxon>Poales</taxon>
        <taxon>Poaceae</taxon>
        <taxon>BOP clade</taxon>
        <taxon>Pooideae</taxon>
        <taxon>Stipodae</taxon>
        <taxon>Brachypodieae</taxon>
        <taxon>Brachypodium</taxon>
    </lineage>
</organism>
<evidence type="ECO:0000313" key="2">
    <source>
        <dbReference type="EnsemblPlants" id="PNT73581"/>
    </source>
</evidence>